<evidence type="ECO:0000313" key="2">
    <source>
        <dbReference type="EMBL" id="XBJ28752.1"/>
    </source>
</evidence>
<evidence type="ECO:0000256" key="1">
    <source>
        <dbReference type="ARBA" id="ARBA00022729"/>
    </source>
</evidence>
<dbReference type="NCBIfam" id="NF000663">
    <property type="entry name" value="PRK00031.2-1"/>
    <property type="match status" value="1"/>
</dbReference>
<dbReference type="InterPro" id="IPR029046">
    <property type="entry name" value="LolA/LolB/LppX"/>
</dbReference>
<dbReference type="RefSeq" id="WP_348518287.1">
    <property type="nucleotide sequence ID" value="NZ_CP155620.1"/>
</dbReference>
<dbReference type="Gene3D" id="2.50.20.10">
    <property type="entry name" value="Lipoprotein localisation LolA/LolB/LppX"/>
    <property type="match status" value="1"/>
</dbReference>
<organism evidence="2">
    <name type="scientific">Campylobacter sp. CCS1377</name>
    <dbReference type="NCBI Taxonomy" id="3158229"/>
    <lineage>
        <taxon>Bacteria</taxon>
        <taxon>Pseudomonadati</taxon>
        <taxon>Campylobacterota</taxon>
        <taxon>Epsilonproteobacteria</taxon>
        <taxon>Campylobacterales</taxon>
        <taxon>Campylobacteraceae</taxon>
        <taxon>Campylobacter</taxon>
    </lineage>
</organism>
<dbReference type="EMBL" id="CP155620">
    <property type="protein sequence ID" value="XBJ28752.1"/>
    <property type="molecule type" value="Genomic_DNA"/>
</dbReference>
<keyword evidence="1" id="KW-0732">Signal</keyword>
<protein>
    <submittedName>
        <fullName evidence="2">LolA-like outer membrane lipoprotein chaperone</fullName>
    </submittedName>
</protein>
<dbReference type="AlphaFoldDB" id="A0AAU7E5Q0"/>
<dbReference type="SUPFAM" id="SSF89392">
    <property type="entry name" value="Prokaryotic lipoproteins and lipoprotein localization factors"/>
    <property type="match status" value="1"/>
</dbReference>
<gene>
    <name evidence="2" type="primary">lolA</name>
    <name evidence="2" type="ORF">AAH949_06545</name>
</gene>
<name>A0AAU7E5Q0_9BACT</name>
<dbReference type="NCBIfam" id="NF000666">
    <property type="entry name" value="PRK00031.2-4"/>
    <property type="match status" value="1"/>
</dbReference>
<sequence length="168" mass="19886">MKILFFLILIGVKILAFDPKFKTFSSDFLQRVDSKSNSIEYKGNFILTQNQAFWNYTYPSNKQIYIQNNEIIIIEHDLEQVIFAKLQTLPNLSKIFKQATKIDTNLYEAKYQNITYKITLENDEIKSISYQDELENIITIVLNNVKRDEIIDKQIFEAKIPPHYDTIY</sequence>
<accession>A0AAU7E5Q0</accession>
<proteinExistence type="predicted"/>
<keyword evidence="2" id="KW-0449">Lipoprotein</keyword>
<reference evidence="2" key="1">
    <citation type="submission" date="2024-05" db="EMBL/GenBank/DDBJ databases">
        <title>Campylobacter coli isolated from environmental waters in Slovenia.</title>
        <authorList>
            <person name="Zautner A.E."/>
            <person name="Bunk B."/>
            <person name="Riedel T."/>
            <person name="Sproeer C."/>
        </authorList>
    </citation>
    <scope>NUCLEOTIDE SEQUENCE</scope>
    <source>
        <strain evidence="2">CCS1377</strain>
    </source>
</reference>